<evidence type="ECO:0000313" key="2">
    <source>
        <dbReference type="EMBL" id="NGO68754.1"/>
    </source>
</evidence>
<accession>A0A6G4WW43</accession>
<feature type="chain" id="PRO_5038644214" description="Lipoprotein" evidence="1">
    <location>
        <begin position="28"/>
        <end position="187"/>
    </location>
</feature>
<dbReference type="EMBL" id="JAAKZZ010000075">
    <property type="protein sequence ID" value="NGO68754.1"/>
    <property type="molecule type" value="Genomic_DNA"/>
</dbReference>
<gene>
    <name evidence="2" type="ORF">G5C65_10390</name>
</gene>
<evidence type="ECO:0000256" key="1">
    <source>
        <dbReference type="SAM" id="SignalP"/>
    </source>
</evidence>
<protein>
    <recommendedName>
        <fullName evidence="4">Lipoprotein</fullName>
    </recommendedName>
</protein>
<feature type="signal peptide" evidence="1">
    <location>
        <begin position="1"/>
        <end position="27"/>
    </location>
</feature>
<keyword evidence="3" id="KW-1185">Reference proteome</keyword>
<keyword evidence="1" id="KW-0732">Signal</keyword>
<evidence type="ECO:0008006" key="4">
    <source>
        <dbReference type="Google" id="ProtNLM"/>
    </source>
</evidence>
<dbReference type="PROSITE" id="PS51257">
    <property type="entry name" value="PROKAR_LIPOPROTEIN"/>
    <property type="match status" value="1"/>
</dbReference>
<dbReference type="AlphaFoldDB" id="A0A6G4WW43"/>
<dbReference type="Proteomes" id="UP000477722">
    <property type="component" value="Unassembled WGS sequence"/>
</dbReference>
<proteinExistence type="predicted"/>
<evidence type="ECO:0000313" key="3">
    <source>
        <dbReference type="Proteomes" id="UP000477722"/>
    </source>
</evidence>
<reference evidence="2 3" key="1">
    <citation type="submission" date="2020-02" db="EMBL/GenBank/DDBJ databases">
        <title>Whole-genome analyses of novel actinobacteria.</title>
        <authorList>
            <person name="Sahin N."/>
            <person name="Tatar D."/>
        </authorList>
    </citation>
    <scope>NUCLEOTIDE SEQUENCE [LARGE SCALE GENOMIC DNA]</scope>
    <source>
        <strain evidence="2 3">SB3404</strain>
    </source>
</reference>
<comment type="caution">
    <text evidence="2">The sequence shown here is derived from an EMBL/GenBank/DDBJ whole genome shotgun (WGS) entry which is preliminary data.</text>
</comment>
<name>A0A6G4WW43_9ACTN</name>
<sequence length="187" mass="19044">MPPPATRATRVPRAGWAALAAAVAVLAAGCGITTTGPGTAGAPASGVPLPGSEARTVRLYFAGPYGPGVVNRPTDRRLTPQRALDLLLEGPTAAERKRGLTTEVPPMSGQLTANADQGAVDIHIPRNVRDLDVTAVSQIACTAAHADVPGKRPPTGIDIRMYEYAAPAVPWTVRCGSNGAARPAGAG</sequence>
<organism evidence="2 3">
    <name type="scientific">Streptomyces boncukensis</name>
    <dbReference type="NCBI Taxonomy" id="2711219"/>
    <lineage>
        <taxon>Bacteria</taxon>
        <taxon>Bacillati</taxon>
        <taxon>Actinomycetota</taxon>
        <taxon>Actinomycetes</taxon>
        <taxon>Kitasatosporales</taxon>
        <taxon>Streptomycetaceae</taxon>
        <taxon>Streptomyces</taxon>
    </lineage>
</organism>